<keyword evidence="1" id="KW-0812">Transmembrane</keyword>
<dbReference type="PANTHER" id="PTHR33640">
    <property type="entry name" value="TRANSMEMBRANE PROTEIN"/>
    <property type="match status" value="1"/>
</dbReference>
<proteinExistence type="predicted"/>
<dbReference type="Proteomes" id="UP000288805">
    <property type="component" value="Unassembled WGS sequence"/>
</dbReference>
<organism evidence="2 3">
    <name type="scientific">Vitis vinifera</name>
    <name type="common">Grape</name>
    <dbReference type="NCBI Taxonomy" id="29760"/>
    <lineage>
        <taxon>Eukaryota</taxon>
        <taxon>Viridiplantae</taxon>
        <taxon>Streptophyta</taxon>
        <taxon>Embryophyta</taxon>
        <taxon>Tracheophyta</taxon>
        <taxon>Spermatophyta</taxon>
        <taxon>Magnoliopsida</taxon>
        <taxon>eudicotyledons</taxon>
        <taxon>Gunneridae</taxon>
        <taxon>Pentapetalae</taxon>
        <taxon>rosids</taxon>
        <taxon>Vitales</taxon>
        <taxon>Vitaceae</taxon>
        <taxon>Viteae</taxon>
        <taxon>Vitis</taxon>
    </lineage>
</organism>
<keyword evidence="1" id="KW-0472">Membrane</keyword>
<gene>
    <name evidence="2" type="ORF">CK203_010620</name>
</gene>
<evidence type="ECO:0000313" key="2">
    <source>
        <dbReference type="EMBL" id="RVX12191.1"/>
    </source>
</evidence>
<evidence type="ECO:0000256" key="1">
    <source>
        <dbReference type="SAM" id="Phobius"/>
    </source>
</evidence>
<dbReference type="EMBL" id="QGNW01000028">
    <property type="protein sequence ID" value="RVX12191.1"/>
    <property type="molecule type" value="Genomic_DNA"/>
</dbReference>
<name>A0A438JT98_VITVI</name>
<keyword evidence="1" id="KW-1133">Transmembrane helix</keyword>
<protein>
    <recommendedName>
        <fullName evidence="4">DUF4408 domain-containing protein</fullName>
    </recommendedName>
</protein>
<feature type="transmembrane region" description="Helical" evidence="1">
    <location>
        <begin position="29"/>
        <end position="47"/>
    </location>
</feature>
<dbReference type="PANTHER" id="PTHR33640:SF8">
    <property type="entry name" value="TRANSMEMBRANE PROTEIN"/>
    <property type="match status" value="1"/>
</dbReference>
<reference evidence="2 3" key="1">
    <citation type="journal article" date="2018" name="PLoS Genet.">
        <title>Population sequencing reveals clonal diversity and ancestral inbreeding in the grapevine cultivar Chardonnay.</title>
        <authorList>
            <person name="Roach M.J."/>
            <person name="Johnson D.L."/>
            <person name="Bohlmann J."/>
            <person name="van Vuuren H.J."/>
            <person name="Jones S.J."/>
            <person name="Pretorius I.S."/>
            <person name="Schmidt S.A."/>
            <person name="Borneman A.R."/>
        </authorList>
    </citation>
    <scope>NUCLEOTIDE SEQUENCE [LARGE SCALE GENOMIC DNA]</scope>
    <source>
        <strain evidence="3">cv. Chardonnay</strain>
        <tissue evidence="2">Leaf</tissue>
    </source>
</reference>
<evidence type="ECO:0008006" key="4">
    <source>
        <dbReference type="Google" id="ProtNLM"/>
    </source>
</evidence>
<feature type="transmembrane region" description="Helical" evidence="1">
    <location>
        <begin position="67"/>
        <end position="86"/>
    </location>
</feature>
<evidence type="ECO:0000313" key="3">
    <source>
        <dbReference type="Proteomes" id="UP000288805"/>
    </source>
</evidence>
<sequence>MDSFEIDSIKVEKANAILRYRQLRKITNLFRVIEVCLVLILVSKFSFQLPFAIKVSGEYFRDLSVTLISPRFVFVVGNAIIIILFAKSGQFSGQNQAEKYDETHLYNEIVEKSEKGRMEISTSTEETVVMVDTYTTHEAKVYRRTQSENPIKDNSDKTCRELRRSVTEKCRKSTDSCEKNYSEDDMSNEEFRRAVEAFIARQQRFRREEESMAVVL</sequence>
<comment type="caution">
    <text evidence="2">The sequence shown here is derived from an EMBL/GenBank/DDBJ whole genome shotgun (WGS) entry which is preliminary data.</text>
</comment>
<accession>A0A438JT98</accession>
<dbReference type="AlphaFoldDB" id="A0A438JT98"/>